<accession>A0ABZ2IIQ2</accession>
<evidence type="ECO:0000313" key="2">
    <source>
        <dbReference type="Proteomes" id="UP001363460"/>
    </source>
</evidence>
<sequence>MTPAMAQAYTDIFQRQGITHALTISPQANAGAFDRRTLDELMTRLVKETSHQLRLMTRRQLRQVDAKDPNVMFLAGFVEREMRSGARFLHWHGGAALRGAEEIAFRDLLRTRLGQDIDNPLTPHEKSQVIRPLSPNKQIPLTFHLKRLTTAPAFIRYSNKQAIDADFDFCSTYDFLAR</sequence>
<name>A0ABZ2IIQ2_9CAUL</name>
<dbReference type="RefSeq" id="WP_338577685.1">
    <property type="nucleotide sequence ID" value="NZ_CP146369.1"/>
</dbReference>
<dbReference type="Proteomes" id="UP001363460">
    <property type="component" value="Chromosome"/>
</dbReference>
<keyword evidence="2" id="KW-1185">Reference proteome</keyword>
<organism evidence="1 2">
    <name type="scientific">Brevundimonas olei</name>
    <dbReference type="NCBI Taxonomy" id="657642"/>
    <lineage>
        <taxon>Bacteria</taxon>
        <taxon>Pseudomonadati</taxon>
        <taxon>Pseudomonadota</taxon>
        <taxon>Alphaproteobacteria</taxon>
        <taxon>Caulobacterales</taxon>
        <taxon>Caulobacteraceae</taxon>
        <taxon>Brevundimonas</taxon>
    </lineage>
</organism>
<evidence type="ECO:0000313" key="1">
    <source>
        <dbReference type="EMBL" id="WWT55223.1"/>
    </source>
</evidence>
<protein>
    <submittedName>
        <fullName evidence="1">Uncharacterized protein</fullName>
    </submittedName>
</protein>
<dbReference type="EMBL" id="CP146369">
    <property type="protein sequence ID" value="WWT55223.1"/>
    <property type="molecule type" value="Genomic_DNA"/>
</dbReference>
<proteinExistence type="predicted"/>
<reference evidence="1 2" key="1">
    <citation type="submission" date="2024-02" db="EMBL/GenBank/DDBJ databases">
        <title>Distribution and functional of Brevundimonas-related endobacteria within Verticillium dahliae.</title>
        <authorList>
            <person name="Zeng H."/>
        </authorList>
    </citation>
    <scope>NUCLEOTIDE SEQUENCE [LARGE SCALE GENOMIC DNA]</scope>
    <source>
        <strain evidence="1 2">TRM 44200</strain>
    </source>
</reference>
<gene>
    <name evidence="1" type="ORF">V8J38_01940</name>
</gene>